<accession>A0A2I0ALN2</accession>
<dbReference type="OrthoDB" id="912280at2759"/>
<feature type="compositionally biased region" description="Polar residues" evidence="1">
    <location>
        <begin position="114"/>
        <end position="128"/>
    </location>
</feature>
<evidence type="ECO:0000313" key="4">
    <source>
        <dbReference type="Proteomes" id="UP000236161"/>
    </source>
</evidence>
<dbReference type="Pfam" id="PF03732">
    <property type="entry name" value="Retrotrans_gag"/>
    <property type="match status" value="1"/>
</dbReference>
<dbReference type="Proteomes" id="UP000236161">
    <property type="component" value="Unassembled WGS sequence"/>
</dbReference>
<reference evidence="3 4" key="1">
    <citation type="journal article" date="2017" name="Nature">
        <title>The Apostasia genome and the evolution of orchids.</title>
        <authorList>
            <person name="Zhang G.Q."/>
            <person name="Liu K.W."/>
            <person name="Li Z."/>
            <person name="Lohaus R."/>
            <person name="Hsiao Y.Y."/>
            <person name="Niu S.C."/>
            <person name="Wang J.Y."/>
            <person name="Lin Y.C."/>
            <person name="Xu Q."/>
            <person name="Chen L.J."/>
            <person name="Yoshida K."/>
            <person name="Fujiwara S."/>
            <person name="Wang Z.W."/>
            <person name="Zhang Y.Q."/>
            <person name="Mitsuda N."/>
            <person name="Wang M."/>
            <person name="Liu G.H."/>
            <person name="Pecoraro L."/>
            <person name="Huang H.X."/>
            <person name="Xiao X.J."/>
            <person name="Lin M."/>
            <person name="Wu X.Y."/>
            <person name="Wu W.L."/>
            <person name="Chen Y.Y."/>
            <person name="Chang S.B."/>
            <person name="Sakamoto S."/>
            <person name="Ohme-Takagi M."/>
            <person name="Yagi M."/>
            <person name="Zeng S.J."/>
            <person name="Shen C.Y."/>
            <person name="Yeh C.M."/>
            <person name="Luo Y.B."/>
            <person name="Tsai W.C."/>
            <person name="Van de Peer Y."/>
            <person name="Liu Z.J."/>
        </authorList>
    </citation>
    <scope>NUCLEOTIDE SEQUENCE [LARGE SCALE GENOMIC DNA]</scope>
    <source>
        <strain evidence="4">cv. Shenzhen</strain>
        <tissue evidence="3">Stem</tissue>
    </source>
</reference>
<organism evidence="3 4">
    <name type="scientific">Apostasia shenzhenica</name>
    <dbReference type="NCBI Taxonomy" id="1088818"/>
    <lineage>
        <taxon>Eukaryota</taxon>
        <taxon>Viridiplantae</taxon>
        <taxon>Streptophyta</taxon>
        <taxon>Embryophyta</taxon>
        <taxon>Tracheophyta</taxon>
        <taxon>Spermatophyta</taxon>
        <taxon>Magnoliopsida</taxon>
        <taxon>Liliopsida</taxon>
        <taxon>Asparagales</taxon>
        <taxon>Orchidaceae</taxon>
        <taxon>Apostasioideae</taxon>
        <taxon>Apostasia</taxon>
    </lineage>
</organism>
<dbReference type="PANTHER" id="PTHR33223">
    <property type="entry name" value="CCHC-TYPE DOMAIN-CONTAINING PROTEIN"/>
    <property type="match status" value="1"/>
</dbReference>
<keyword evidence="4" id="KW-1185">Reference proteome</keyword>
<evidence type="ECO:0000313" key="3">
    <source>
        <dbReference type="EMBL" id="PKA56454.1"/>
    </source>
</evidence>
<evidence type="ECO:0000256" key="1">
    <source>
        <dbReference type="SAM" id="MobiDB-lite"/>
    </source>
</evidence>
<dbReference type="PANTHER" id="PTHR33223:SF10">
    <property type="entry name" value="AMINOTRANSFERASE-LIKE PLANT MOBILE DOMAIN-CONTAINING PROTEIN"/>
    <property type="match status" value="1"/>
</dbReference>
<sequence length="321" mass="35241">MVARLRRTNSTTHSAQIAELREMLANLTDLVIDIATRQAVVLQQTRAANASANAAFPLISAVPAPLPPVTAASALFPPIVAARHLSPPVVVTPALFLLFAASTSPRFQRGAPLTSRTPSAQASGSSHLPCQDFPHQGPPQYGPEAFFGPFDFDAAFSDAIRQAPVPEEFKLSRLEVYKGTTDSRKHIQGFETALRYRQKDETMKCHLLATTLKGAAFTWFIKLPKGSINSYEHMKQELITRFIGGIRMALSDMVLANIQQGETESLRSYTNRFFAIAAETEDINPTVAIHNYRRGLFSGDLSKSLQLVKLKSFLELMARAS</sequence>
<dbReference type="AlphaFoldDB" id="A0A2I0ALN2"/>
<protein>
    <recommendedName>
        <fullName evidence="2">Retrotransposon gag domain-containing protein</fullName>
    </recommendedName>
</protein>
<dbReference type="EMBL" id="KZ451973">
    <property type="protein sequence ID" value="PKA56454.1"/>
    <property type="molecule type" value="Genomic_DNA"/>
</dbReference>
<dbReference type="InterPro" id="IPR005162">
    <property type="entry name" value="Retrotrans_gag_dom"/>
</dbReference>
<feature type="domain" description="Retrotransposon gag" evidence="2">
    <location>
        <begin position="207"/>
        <end position="296"/>
    </location>
</feature>
<gene>
    <name evidence="3" type="ORF">AXF42_Ash014958</name>
</gene>
<proteinExistence type="predicted"/>
<evidence type="ECO:0000259" key="2">
    <source>
        <dbReference type="Pfam" id="PF03732"/>
    </source>
</evidence>
<name>A0A2I0ALN2_9ASPA</name>
<feature type="region of interest" description="Disordered" evidence="1">
    <location>
        <begin position="108"/>
        <end position="128"/>
    </location>
</feature>